<dbReference type="PANTHER" id="PTHR35024">
    <property type="entry name" value="HYPOTHETICAL CYTOSOLIC PROTEIN"/>
    <property type="match status" value="1"/>
</dbReference>
<dbReference type="OrthoDB" id="9802488at2"/>
<protein>
    <submittedName>
        <fullName evidence="2">Polymer-forming cytoskeletal</fullName>
    </submittedName>
</protein>
<gene>
    <name evidence="2" type="ORF">CLOACE_13240</name>
</gene>
<evidence type="ECO:0000313" key="2">
    <source>
        <dbReference type="EMBL" id="OFI06069.1"/>
    </source>
</evidence>
<reference evidence="2 3" key="1">
    <citation type="submission" date="2016-06" db="EMBL/GenBank/DDBJ databases">
        <title>Genome sequence of Clostridium acetireducens DSM 10703.</title>
        <authorList>
            <person name="Poehlein A."/>
            <person name="Fluechter S."/>
            <person name="Duerre P."/>
            <person name="Daniel R."/>
        </authorList>
    </citation>
    <scope>NUCLEOTIDE SEQUENCE [LARGE SCALE GENOMIC DNA]</scope>
    <source>
        <strain evidence="2 3">DSM 10703</strain>
    </source>
</reference>
<evidence type="ECO:0000256" key="1">
    <source>
        <dbReference type="ARBA" id="ARBA00044755"/>
    </source>
</evidence>
<dbReference type="Proteomes" id="UP000175744">
    <property type="component" value="Unassembled WGS sequence"/>
</dbReference>
<dbReference type="AlphaFoldDB" id="A0A1E8EYN4"/>
<sequence>MFSSVKKTSNDGPKVETIIGTTTNITGNMEASGSIKVEGQFTGDINGKAEVIISETGYVKGNINAVNVKILGKIDGNINASGILEVAPTGKVTGDIETVNLAVEDGGIINGKCSMTLDDIKRIISPDENI</sequence>
<organism evidence="2 3">
    <name type="scientific">Clostridium acetireducens DSM 10703</name>
    <dbReference type="NCBI Taxonomy" id="1121290"/>
    <lineage>
        <taxon>Bacteria</taxon>
        <taxon>Bacillati</taxon>
        <taxon>Bacillota</taxon>
        <taxon>Clostridia</taxon>
        <taxon>Eubacteriales</taxon>
        <taxon>Clostridiaceae</taxon>
        <taxon>Clostridium</taxon>
    </lineage>
</organism>
<keyword evidence="3" id="KW-1185">Reference proteome</keyword>
<dbReference type="InterPro" id="IPR007607">
    <property type="entry name" value="BacA/B"/>
</dbReference>
<proteinExistence type="inferred from homology"/>
<dbReference type="EMBL" id="LZFO01000016">
    <property type="protein sequence ID" value="OFI06069.1"/>
    <property type="molecule type" value="Genomic_DNA"/>
</dbReference>
<comment type="caution">
    <text evidence="2">The sequence shown here is derived from an EMBL/GenBank/DDBJ whole genome shotgun (WGS) entry which is preliminary data.</text>
</comment>
<dbReference type="RefSeq" id="WP_070110315.1">
    <property type="nucleotide sequence ID" value="NZ_LZFO01000016.1"/>
</dbReference>
<dbReference type="STRING" id="1121290.CLAOCE_13240"/>
<name>A0A1E8EYN4_9CLOT</name>
<comment type="similarity">
    <text evidence="1">Belongs to the bactofilin family.</text>
</comment>
<evidence type="ECO:0000313" key="3">
    <source>
        <dbReference type="Proteomes" id="UP000175744"/>
    </source>
</evidence>
<accession>A0A1E8EYN4</accession>
<dbReference type="PANTHER" id="PTHR35024:SF4">
    <property type="entry name" value="POLYMER-FORMING CYTOSKELETAL PROTEIN"/>
    <property type="match status" value="1"/>
</dbReference>
<dbReference type="Pfam" id="PF04519">
    <property type="entry name" value="Bactofilin"/>
    <property type="match status" value="1"/>
</dbReference>